<keyword evidence="2" id="KW-1185">Reference proteome</keyword>
<dbReference type="Proteomes" id="UP000800040">
    <property type="component" value="Unassembled WGS sequence"/>
</dbReference>
<evidence type="ECO:0000313" key="2">
    <source>
        <dbReference type="Proteomes" id="UP000800040"/>
    </source>
</evidence>
<accession>A0A6A5KH74</accession>
<dbReference type="AlphaFoldDB" id="A0A6A5KH74"/>
<sequence>MYPCYPKSTFRGCDLDLCYLSFFSSPPSSLQRYTIANKQGDISGQSGTALTERATAQFTTRFSASETTVLGERELQNRCALHLSVFKSAGGTPRVWKRKRPVTPCVPARLD</sequence>
<evidence type="ECO:0000313" key="1">
    <source>
        <dbReference type="EMBL" id="KAF1836478.1"/>
    </source>
</evidence>
<reference evidence="1" key="1">
    <citation type="submission" date="2020-01" db="EMBL/GenBank/DDBJ databases">
        <authorList>
            <consortium name="DOE Joint Genome Institute"/>
            <person name="Haridas S."/>
            <person name="Albert R."/>
            <person name="Binder M."/>
            <person name="Bloem J."/>
            <person name="Labutti K."/>
            <person name="Salamov A."/>
            <person name="Andreopoulos B."/>
            <person name="Baker S.E."/>
            <person name="Barry K."/>
            <person name="Bills G."/>
            <person name="Bluhm B.H."/>
            <person name="Cannon C."/>
            <person name="Castanera R."/>
            <person name="Culley D.E."/>
            <person name="Daum C."/>
            <person name="Ezra D."/>
            <person name="Gonzalez J.B."/>
            <person name="Henrissat B."/>
            <person name="Kuo A."/>
            <person name="Liang C."/>
            <person name="Lipzen A."/>
            <person name="Lutzoni F."/>
            <person name="Magnuson J."/>
            <person name="Mondo S."/>
            <person name="Nolan M."/>
            <person name="Ohm R."/>
            <person name="Pangilinan J."/>
            <person name="Park H.-J."/>
            <person name="Ramirez L."/>
            <person name="Alfaro M."/>
            <person name="Sun H."/>
            <person name="Tritt A."/>
            <person name="Yoshinaga Y."/>
            <person name="Zwiers L.-H."/>
            <person name="Turgeon B.G."/>
            <person name="Goodwin S.B."/>
            <person name="Spatafora J.W."/>
            <person name="Crous P.W."/>
            <person name="Grigoriev I.V."/>
        </authorList>
    </citation>
    <scope>NUCLEOTIDE SEQUENCE</scope>
    <source>
        <strain evidence="1">P77</strain>
    </source>
</reference>
<gene>
    <name evidence="1" type="ORF">BDW02DRAFT_567069</name>
</gene>
<organism evidence="1 2">
    <name type="scientific">Decorospora gaudefroyi</name>
    <dbReference type="NCBI Taxonomy" id="184978"/>
    <lineage>
        <taxon>Eukaryota</taxon>
        <taxon>Fungi</taxon>
        <taxon>Dikarya</taxon>
        <taxon>Ascomycota</taxon>
        <taxon>Pezizomycotina</taxon>
        <taxon>Dothideomycetes</taxon>
        <taxon>Pleosporomycetidae</taxon>
        <taxon>Pleosporales</taxon>
        <taxon>Pleosporineae</taxon>
        <taxon>Pleosporaceae</taxon>
        <taxon>Decorospora</taxon>
    </lineage>
</organism>
<proteinExistence type="predicted"/>
<dbReference type="EMBL" id="ML975273">
    <property type="protein sequence ID" value="KAF1836478.1"/>
    <property type="molecule type" value="Genomic_DNA"/>
</dbReference>
<name>A0A6A5KH74_9PLEO</name>
<protein>
    <submittedName>
        <fullName evidence="1">Uncharacterized protein</fullName>
    </submittedName>
</protein>